<keyword evidence="6" id="KW-1185">Reference proteome</keyword>
<evidence type="ECO:0000313" key="5">
    <source>
        <dbReference type="EnsemblPlants" id="KRG93720"/>
    </source>
</evidence>
<keyword evidence="1" id="KW-1133">Transmembrane helix</keyword>
<dbReference type="eggNOG" id="KOG1075">
    <property type="taxonomic scope" value="Eukaryota"/>
</dbReference>
<dbReference type="InterPro" id="IPR026960">
    <property type="entry name" value="RVT-Znf"/>
</dbReference>
<feature type="transmembrane region" description="Helical" evidence="1">
    <location>
        <begin position="373"/>
        <end position="394"/>
    </location>
</feature>
<dbReference type="InterPro" id="IPR002156">
    <property type="entry name" value="RNaseH_domain"/>
</dbReference>
<proteinExistence type="predicted"/>
<name>K7MWC8_SOYBN</name>
<evidence type="ECO:0008006" key="7">
    <source>
        <dbReference type="Google" id="ProtNLM"/>
    </source>
</evidence>
<reference evidence="4" key="3">
    <citation type="submission" date="2018-07" db="EMBL/GenBank/DDBJ databases">
        <title>WGS assembly of Glycine max.</title>
        <authorList>
            <person name="Schmutz J."/>
            <person name="Cannon S."/>
            <person name="Schlueter J."/>
            <person name="Ma J."/>
            <person name="Mitros T."/>
            <person name="Nelson W."/>
            <person name="Hyten D."/>
            <person name="Song Q."/>
            <person name="Thelen J."/>
            <person name="Cheng J."/>
            <person name="Xu D."/>
            <person name="Hellsten U."/>
            <person name="May G."/>
            <person name="Yu Y."/>
            <person name="Sakurai T."/>
            <person name="Umezawa T."/>
            <person name="Bhattacharyya M."/>
            <person name="Sandhu D."/>
            <person name="Valliyodan B."/>
            <person name="Lindquist E."/>
            <person name="Peto M."/>
            <person name="Grant D."/>
            <person name="Shu S."/>
            <person name="Goodstein D."/>
            <person name="Barry K."/>
            <person name="Futrell-Griggs M."/>
            <person name="Abernathy B."/>
            <person name="Du J."/>
            <person name="Tian Z."/>
            <person name="Zhu L."/>
            <person name="Gill N."/>
            <person name="Joshi T."/>
            <person name="Libault M."/>
            <person name="Sethuraman A."/>
            <person name="Zhang X."/>
            <person name="Shinozaki K."/>
            <person name="Nguyen H."/>
            <person name="Wing R."/>
            <person name="Cregan P."/>
            <person name="Specht J."/>
            <person name="Grimwood J."/>
            <person name="Rokhsar D."/>
            <person name="Stacey G."/>
            <person name="Shoemaker R."/>
            <person name="Jackson S."/>
        </authorList>
    </citation>
    <scope>NUCLEOTIDE SEQUENCE</scope>
    <source>
        <tissue evidence="4">Callus</tissue>
    </source>
</reference>
<dbReference type="Gene3D" id="3.30.420.10">
    <property type="entry name" value="Ribonuclease H-like superfamily/Ribonuclease H"/>
    <property type="match status" value="1"/>
</dbReference>
<dbReference type="GO" id="GO:0004523">
    <property type="term" value="F:RNA-DNA hybrid ribonuclease activity"/>
    <property type="evidence" value="ECO:0007669"/>
    <property type="project" value="InterPro"/>
</dbReference>
<dbReference type="PANTHER" id="PTHR47723:SF23">
    <property type="entry name" value="REVERSE TRANSCRIPTASE-LIKE PROTEIN"/>
    <property type="match status" value="1"/>
</dbReference>
<evidence type="ECO:0000259" key="2">
    <source>
        <dbReference type="Pfam" id="PF13456"/>
    </source>
</evidence>
<dbReference type="SUPFAM" id="SSF53098">
    <property type="entry name" value="Ribonuclease H-like"/>
    <property type="match status" value="1"/>
</dbReference>
<dbReference type="AlphaFoldDB" id="K7MWC8"/>
<dbReference type="InterPro" id="IPR044730">
    <property type="entry name" value="RNase_H-like_dom_plant"/>
</dbReference>
<dbReference type="InParanoid" id="K7MWC8"/>
<organism evidence="5">
    <name type="scientific">Glycine max</name>
    <name type="common">Soybean</name>
    <name type="synonym">Glycine hispida</name>
    <dbReference type="NCBI Taxonomy" id="3847"/>
    <lineage>
        <taxon>Eukaryota</taxon>
        <taxon>Viridiplantae</taxon>
        <taxon>Streptophyta</taxon>
        <taxon>Embryophyta</taxon>
        <taxon>Tracheophyta</taxon>
        <taxon>Spermatophyta</taxon>
        <taxon>Magnoliopsida</taxon>
        <taxon>eudicotyledons</taxon>
        <taxon>Gunneridae</taxon>
        <taxon>Pentapetalae</taxon>
        <taxon>rosids</taxon>
        <taxon>fabids</taxon>
        <taxon>Fabales</taxon>
        <taxon>Fabaceae</taxon>
        <taxon>Papilionoideae</taxon>
        <taxon>50 kb inversion clade</taxon>
        <taxon>NPAAA clade</taxon>
        <taxon>indigoferoid/millettioid clade</taxon>
        <taxon>Phaseoleae</taxon>
        <taxon>Glycine</taxon>
        <taxon>Glycine subgen. Soja</taxon>
    </lineage>
</organism>
<keyword evidence="1" id="KW-0472">Membrane</keyword>
<dbReference type="Pfam" id="PF13456">
    <property type="entry name" value="RVT_3"/>
    <property type="match status" value="1"/>
</dbReference>
<dbReference type="InterPro" id="IPR036397">
    <property type="entry name" value="RNaseH_sf"/>
</dbReference>
<dbReference type="PANTHER" id="PTHR47723">
    <property type="entry name" value="OS05G0353850 PROTEIN"/>
    <property type="match status" value="1"/>
</dbReference>
<dbReference type="InterPro" id="IPR053151">
    <property type="entry name" value="RNase_H-like"/>
</dbReference>
<dbReference type="OMA" id="WAIDTEL"/>
<evidence type="ECO:0000313" key="4">
    <source>
        <dbReference type="EMBL" id="KRG93720.1"/>
    </source>
</evidence>
<dbReference type="Proteomes" id="UP000008827">
    <property type="component" value="Chromosome 19"/>
</dbReference>
<reference evidence="4 5" key="1">
    <citation type="journal article" date="2010" name="Nature">
        <title>Genome sequence of the palaeopolyploid soybean.</title>
        <authorList>
            <person name="Schmutz J."/>
            <person name="Cannon S.B."/>
            <person name="Schlueter J."/>
            <person name="Ma J."/>
            <person name="Mitros T."/>
            <person name="Nelson W."/>
            <person name="Hyten D.L."/>
            <person name="Song Q."/>
            <person name="Thelen J.J."/>
            <person name="Cheng J."/>
            <person name="Xu D."/>
            <person name="Hellsten U."/>
            <person name="May G.D."/>
            <person name="Yu Y."/>
            <person name="Sakurai T."/>
            <person name="Umezawa T."/>
            <person name="Bhattacharyya M.K."/>
            <person name="Sandhu D."/>
            <person name="Valliyodan B."/>
            <person name="Lindquist E."/>
            <person name="Peto M."/>
            <person name="Grant D."/>
            <person name="Shu S."/>
            <person name="Goodstein D."/>
            <person name="Barry K."/>
            <person name="Futrell-Griggs M."/>
            <person name="Abernathy B."/>
            <person name="Du J."/>
            <person name="Tian Z."/>
            <person name="Zhu L."/>
            <person name="Gill N."/>
            <person name="Joshi T."/>
            <person name="Libault M."/>
            <person name="Sethuraman A."/>
            <person name="Zhang X.-C."/>
            <person name="Shinozaki K."/>
            <person name="Nguyen H.T."/>
            <person name="Wing R.A."/>
            <person name="Cregan P."/>
            <person name="Specht J."/>
            <person name="Grimwood J."/>
            <person name="Rokhsar D."/>
            <person name="Stacey G."/>
            <person name="Shoemaker R.C."/>
            <person name="Jackson S.A."/>
        </authorList>
    </citation>
    <scope>NUCLEOTIDE SEQUENCE [LARGE SCALE GENOMIC DNA]</scope>
    <source>
        <strain evidence="5">cv. Williams 82</strain>
        <tissue evidence="4">Callus</tissue>
    </source>
</reference>
<accession>K7MWC8</accession>
<dbReference type="CDD" id="cd06222">
    <property type="entry name" value="RNase_H_like"/>
    <property type="match status" value="1"/>
</dbReference>
<evidence type="ECO:0000256" key="1">
    <source>
        <dbReference type="SAM" id="Phobius"/>
    </source>
</evidence>
<dbReference type="SMR" id="K7MWC8"/>
<dbReference type="Pfam" id="PF13966">
    <property type="entry name" value="zf-RVT"/>
    <property type="match status" value="1"/>
</dbReference>
<gene>
    <name evidence="4" type="ORF">GLYMA_19G036200</name>
</gene>
<dbReference type="EnsemblPlants" id="KRG93720">
    <property type="protein sequence ID" value="KRG93720"/>
    <property type="gene ID" value="GLYMA_19G036200"/>
</dbReference>
<protein>
    <recommendedName>
        <fullName evidence="7">Reverse transcriptase zinc-binding domain-containing protein</fullName>
    </recommendedName>
</protein>
<dbReference type="GO" id="GO:0003676">
    <property type="term" value="F:nucleic acid binding"/>
    <property type="evidence" value="ECO:0007669"/>
    <property type="project" value="InterPro"/>
</dbReference>
<dbReference type="HOGENOM" id="CLU_697192_0_0_1"/>
<dbReference type="InterPro" id="IPR012337">
    <property type="entry name" value="RNaseH-like_sf"/>
</dbReference>
<feature type="domain" description="Reverse transcriptase zinc-binding" evidence="3">
    <location>
        <begin position="35"/>
        <end position="106"/>
    </location>
</feature>
<dbReference type="EMBL" id="CM000852">
    <property type="protein sequence ID" value="KRG93720.1"/>
    <property type="molecule type" value="Genomic_DNA"/>
</dbReference>
<keyword evidence="1" id="KW-0812">Transmembrane</keyword>
<dbReference type="Gramene" id="KRG93720">
    <property type="protein sequence ID" value="KRG93720"/>
    <property type="gene ID" value="GLYMA_19G036200"/>
</dbReference>
<dbReference type="PaxDb" id="3847-GLYMA19G04710.1"/>
<reference evidence="5" key="2">
    <citation type="submission" date="2018-02" db="UniProtKB">
        <authorList>
            <consortium name="EnsemblPlants"/>
        </authorList>
    </citation>
    <scope>IDENTIFICATION</scope>
    <source>
        <strain evidence="5">Williams 82</strain>
    </source>
</reference>
<sequence>MARVLAKYSSTDELVWCPASNGVLSLKVVKSFFGSQQPSLSWGRTIWFVDVPPSKSFLLWRFLLDRLPIEDHLKERGWVFASRCCLCNLSEESVRHLFLSCSFSLELSRWLQSLILVNIYLDSSFTLIELLNSSWSSHVVDVLLALIVNRCWTIWFCMNEKILSSKSGHFDQACNMIFSTMQPFGFKSKGSMSNFVNEFSILKVFSIDINPRLLGLAPLSTNGFAHGSPGHAGSNDISHDHQGGMLDCFSSYIDIYNSFFAEIFAVILALEMAKDKGWLNLWIEYDFAFVIQAFSNPSIVPCKLHKRWEACQFFCKNIVLVLSHIYREGNFCVDKLANVGALSRDFFNWWNLIPVFVRKELLRNRLSLSNYRFRQVVVGFDIIPPTFFILFFLIPI</sequence>
<evidence type="ECO:0000259" key="3">
    <source>
        <dbReference type="Pfam" id="PF13966"/>
    </source>
</evidence>
<feature type="domain" description="RNase H type-1" evidence="2">
    <location>
        <begin position="222"/>
        <end position="338"/>
    </location>
</feature>
<evidence type="ECO:0000313" key="6">
    <source>
        <dbReference type="Proteomes" id="UP000008827"/>
    </source>
</evidence>